<name>A0A7S4BEG9_CHRCT</name>
<dbReference type="AlphaFoldDB" id="A0A7S4BEG9"/>
<feature type="region of interest" description="Disordered" evidence="1">
    <location>
        <begin position="93"/>
        <end position="135"/>
    </location>
</feature>
<sequence length="560" mass="59083">MLEQSGAKADFKAVGNALTPPTAPTFLSSPDSFGTSATELHRARLHEFSSRDSRRANAAPYVVGSSSSSESMMDPSGFKTWSGVQQVPVKESDLIEKDSEQAAVSRETSGEVDTPRCSLPARSTHASGRGSYASAQRRERWADLASSSAFGRALSSYRRVTMAPRLRQVEVTRPAKGQKFGVGFRMEEGACKGVTISYISTDGVVARSSNLRVGDIVHAINGQVIETPQQAARLCISEKGALRIMVKCTPAKPTSSSSVSHARRSHAVRQEHSETHARNRGHTSKHALRAPDPQSAGGGASAREESSVGARAPAAAPSPCAPTRLVGGRVRTGAAEVEAETGAEPEPEAETSTAHADSDGVADDHAADETSEPVTTVDVSCSMLIKGSQVIVGTDAAVNDELELLYRQLRSNRIEPQDALQQLILLVGKLAVEQAALTVAHSETRGLAHGWLEYFDSHSRAPYFYNVRSKESTWSPPYAEAAAAAAPEPGCSPNVWLAARPSAQGSIAENGSDASLATSANSTSQAHGVTGAISALKIRKKAVEAARLESPRRSAVSVSL</sequence>
<reference evidence="4" key="1">
    <citation type="submission" date="2021-01" db="EMBL/GenBank/DDBJ databases">
        <authorList>
            <person name="Corre E."/>
            <person name="Pelletier E."/>
            <person name="Niang G."/>
            <person name="Scheremetjew M."/>
            <person name="Finn R."/>
            <person name="Kale V."/>
            <person name="Holt S."/>
            <person name="Cochrane G."/>
            <person name="Meng A."/>
            <person name="Brown T."/>
            <person name="Cohen L."/>
        </authorList>
    </citation>
    <scope>NUCLEOTIDE SEQUENCE</scope>
    <source>
        <strain evidence="4">CCMP645</strain>
    </source>
</reference>
<dbReference type="SMART" id="SM00456">
    <property type="entry name" value="WW"/>
    <property type="match status" value="1"/>
</dbReference>
<dbReference type="SMART" id="SM00228">
    <property type="entry name" value="PDZ"/>
    <property type="match status" value="1"/>
</dbReference>
<dbReference type="InterPro" id="IPR036020">
    <property type="entry name" value="WW_dom_sf"/>
</dbReference>
<feature type="compositionally biased region" description="Acidic residues" evidence="1">
    <location>
        <begin position="337"/>
        <end position="349"/>
    </location>
</feature>
<dbReference type="Gene3D" id="2.20.70.10">
    <property type="match status" value="1"/>
</dbReference>
<dbReference type="PROSITE" id="PS01159">
    <property type="entry name" value="WW_DOMAIN_1"/>
    <property type="match status" value="1"/>
</dbReference>
<feature type="compositionally biased region" description="Basic and acidic residues" evidence="1">
    <location>
        <begin position="268"/>
        <end position="277"/>
    </location>
</feature>
<gene>
    <name evidence="4" type="ORF">PCAR00345_LOCUS16035</name>
</gene>
<evidence type="ECO:0000313" key="4">
    <source>
        <dbReference type="EMBL" id="CAE0763423.1"/>
    </source>
</evidence>
<dbReference type="EMBL" id="HBIZ01025319">
    <property type="protein sequence ID" value="CAE0763423.1"/>
    <property type="molecule type" value="Transcribed_RNA"/>
</dbReference>
<dbReference type="PROSITE" id="PS50020">
    <property type="entry name" value="WW_DOMAIN_2"/>
    <property type="match status" value="1"/>
</dbReference>
<feature type="region of interest" description="Disordered" evidence="1">
    <location>
        <begin position="250"/>
        <end position="375"/>
    </location>
</feature>
<dbReference type="Gene3D" id="2.30.42.10">
    <property type="match status" value="1"/>
</dbReference>
<evidence type="ECO:0000259" key="3">
    <source>
        <dbReference type="PROSITE" id="PS50106"/>
    </source>
</evidence>
<dbReference type="InterPro" id="IPR001478">
    <property type="entry name" value="PDZ"/>
</dbReference>
<feature type="compositionally biased region" description="Basic and acidic residues" evidence="1">
    <location>
        <begin position="356"/>
        <end position="368"/>
    </location>
</feature>
<proteinExistence type="predicted"/>
<dbReference type="SUPFAM" id="SSF51045">
    <property type="entry name" value="WW domain"/>
    <property type="match status" value="1"/>
</dbReference>
<feature type="domain" description="PDZ" evidence="3">
    <location>
        <begin position="168"/>
        <end position="226"/>
    </location>
</feature>
<feature type="compositionally biased region" description="Basic residues" evidence="1">
    <location>
        <begin position="278"/>
        <end position="288"/>
    </location>
</feature>
<feature type="region of interest" description="Disordered" evidence="1">
    <location>
        <begin position="47"/>
        <end position="80"/>
    </location>
</feature>
<protein>
    <recommendedName>
        <fullName evidence="5">WW domain-containing protein</fullName>
    </recommendedName>
</protein>
<dbReference type="InterPro" id="IPR001202">
    <property type="entry name" value="WW_dom"/>
</dbReference>
<dbReference type="SUPFAM" id="SSF50156">
    <property type="entry name" value="PDZ domain-like"/>
    <property type="match status" value="1"/>
</dbReference>
<evidence type="ECO:0008006" key="5">
    <source>
        <dbReference type="Google" id="ProtNLM"/>
    </source>
</evidence>
<dbReference type="CDD" id="cd00201">
    <property type="entry name" value="WW"/>
    <property type="match status" value="1"/>
</dbReference>
<dbReference type="PROSITE" id="PS50106">
    <property type="entry name" value="PDZ"/>
    <property type="match status" value="1"/>
</dbReference>
<dbReference type="Pfam" id="PF00397">
    <property type="entry name" value="WW"/>
    <property type="match status" value="1"/>
</dbReference>
<feature type="region of interest" description="Disordered" evidence="1">
    <location>
        <begin position="1"/>
        <end position="35"/>
    </location>
</feature>
<feature type="compositionally biased region" description="Low complexity" evidence="1">
    <location>
        <begin position="310"/>
        <end position="322"/>
    </location>
</feature>
<evidence type="ECO:0000259" key="2">
    <source>
        <dbReference type="PROSITE" id="PS50020"/>
    </source>
</evidence>
<feature type="compositionally biased region" description="Polar residues" evidence="1">
    <location>
        <begin position="25"/>
        <end position="35"/>
    </location>
</feature>
<feature type="domain" description="WW" evidence="2">
    <location>
        <begin position="445"/>
        <end position="479"/>
    </location>
</feature>
<accession>A0A7S4BEG9</accession>
<organism evidence="4">
    <name type="scientific">Chrysotila carterae</name>
    <name type="common">Marine alga</name>
    <name type="synonym">Syracosphaera carterae</name>
    <dbReference type="NCBI Taxonomy" id="13221"/>
    <lineage>
        <taxon>Eukaryota</taxon>
        <taxon>Haptista</taxon>
        <taxon>Haptophyta</taxon>
        <taxon>Prymnesiophyceae</taxon>
        <taxon>Isochrysidales</taxon>
        <taxon>Isochrysidaceae</taxon>
        <taxon>Chrysotila</taxon>
    </lineage>
</organism>
<dbReference type="InterPro" id="IPR036034">
    <property type="entry name" value="PDZ_sf"/>
</dbReference>
<evidence type="ECO:0000256" key="1">
    <source>
        <dbReference type="SAM" id="MobiDB-lite"/>
    </source>
</evidence>
<dbReference type="Pfam" id="PF00595">
    <property type="entry name" value="PDZ"/>
    <property type="match status" value="1"/>
</dbReference>